<reference evidence="2 3" key="1">
    <citation type="submission" date="2020-07" db="EMBL/GenBank/DDBJ databases">
        <title>Whole genome sequence of Sphingobium yanoikuyae A3.</title>
        <authorList>
            <person name="Han S.-S."/>
        </authorList>
    </citation>
    <scope>NUCLEOTIDE SEQUENCE [LARGE SCALE GENOMIC DNA]</scope>
    <source>
        <strain evidence="2 3">A3</strain>
    </source>
</reference>
<protein>
    <submittedName>
        <fullName evidence="2">Uncharacterized protein</fullName>
    </submittedName>
</protein>
<evidence type="ECO:0000313" key="3">
    <source>
        <dbReference type="Proteomes" id="UP000515377"/>
    </source>
</evidence>
<gene>
    <name evidence="2" type="ORF">H3V42_16770</name>
</gene>
<dbReference type="EMBL" id="CP060122">
    <property type="protein sequence ID" value="QNG43611.1"/>
    <property type="molecule type" value="Genomic_DNA"/>
</dbReference>
<feature type="compositionally biased region" description="Basic and acidic residues" evidence="1">
    <location>
        <begin position="28"/>
        <end position="52"/>
    </location>
</feature>
<dbReference type="RefSeq" id="WP_137405305.1">
    <property type="nucleotide sequence ID" value="NZ_DCYZ01000003.1"/>
</dbReference>
<dbReference type="AlphaFoldDB" id="A0A9X7U4M9"/>
<proteinExistence type="predicted"/>
<dbReference type="Proteomes" id="UP000515377">
    <property type="component" value="Chromosome"/>
</dbReference>
<evidence type="ECO:0000256" key="1">
    <source>
        <dbReference type="SAM" id="MobiDB-lite"/>
    </source>
</evidence>
<sequence length="64" mass="7454">MSAADFYHQQAAAERLAAQKEILPQRRQQHERSAERWEEMARSAEETERRTAINEASRQARALS</sequence>
<name>A0A9X7U4M9_SPHYA</name>
<organism evidence="2 3">
    <name type="scientific">Sphingobium yanoikuyae</name>
    <name type="common">Sphingomonas yanoikuyae</name>
    <dbReference type="NCBI Taxonomy" id="13690"/>
    <lineage>
        <taxon>Bacteria</taxon>
        <taxon>Pseudomonadati</taxon>
        <taxon>Pseudomonadota</taxon>
        <taxon>Alphaproteobacteria</taxon>
        <taxon>Sphingomonadales</taxon>
        <taxon>Sphingomonadaceae</taxon>
        <taxon>Sphingobium</taxon>
    </lineage>
</organism>
<accession>A0A9X7U4M9</accession>
<feature type="region of interest" description="Disordered" evidence="1">
    <location>
        <begin position="20"/>
        <end position="64"/>
    </location>
</feature>
<evidence type="ECO:0000313" key="2">
    <source>
        <dbReference type="EMBL" id="QNG43611.1"/>
    </source>
</evidence>